<feature type="transmembrane region" description="Helical" evidence="1">
    <location>
        <begin position="486"/>
        <end position="506"/>
    </location>
</feature>
<feature type="transmembrane region" description="Helical" evidence="1">
    <location>
        <begin position="378"/>
        <end position="398"/>
    </location>
</feature>
<feature type="transmembrane region" description="Helical" evidence="1">
    <location>
        <begin position="352"/>
        <end position="371"/>
    </location>
</feature>
<dbReference type="OrthoDB" id="9806532at2"/>
<dbReference type="SUPFAM" id="SSF82714">
    <property type="entry name" value="Multidrug efflux transporter AcrB TolC docking domain, DN and DC subdomains"/>
    <property type="match status" value="2"/>
</dbReference>
<accession>A0A366F9X1</accession>
<protein>
    <submittedName>
        <fullName evidence="2">Multidrug efflux pump subunit AcrB</fullName>
    </submittedName>
</protein>
<dbReference type="Gene3D" id="1.20.1640.10">
    <property type="entry name" value="Multidrug efflux transporter AcrB transmembrane domain"/>
    <property type="match status" value="2"/>
</dbReference>
<dbReference type="AlphaFoldDB" id="A0A366F9X1"/>
<dbReference type="GO" id="GO:0005886">
    <property type="term" value="C:plasma membrane"/>
    <property type="evidence" value="ECO:0007669"/>
    <property type="project" value="TreeGrafter"/>
</dbReference>
<comment type="caution">
    <text evidence="2">The sequence shown here is derived from an EMBL/GenBank/DDBJ whole genome shotgun (WGS) entry which is preliminary data.</text>
</comment>
<feature type="transmembrane region" description="Helical" evidence="1">
    <location>
        <begin position="963"/>
        <end position="987"/>
    </location>
</feature>
<dbReference type="EMBL" id="QNRK01000018">
    <property type="protein sequence ID" value="RBP10559.1"/>
    <property type="molecule type" value="Genomic_DNA"/>
</dbReference>
<keyword evidence="1" id="KW-0472">Membrane</keyword>
<dbReference type="PANTHER" id="PTHR32063">
    <property type="match status" value="1"/>
</dbReference>
<keyword evidence="1" id="KW-0812">Transmembrane</keyword>
<dbReference type="Gene3D" id="3.30.70.1440">
    <property type="entry name" value="Multidrug efflux transporter AcrB pore domain"/>
    <property type="match status" value="1"/>
</dbReference>
<dbReference type="InterPro" id="IPR001036">
    <property type="entry name" value="Acrflvin-R"/>
</dbReference>
<gene>
    <name evidence="2" type="ORF">DFR50_11845</name>
</gene>
<feature type="transmembrane region" description="Helical" evidence="1">
    <location>
        <begin position="1008"/>
        <end position="1029"/>
    </location>
</feature>
<evidence type="ECO:0000256" key="1">
    <source>
        <dbReference type="SAM" id="Phobius"/>
    </source>
</evidence>
<dbReference type="Proteomes" id="UP000253529">
    <property type="component" value="Unassembled WGS sequence"/>
</dbReference>
<name>A0A366F9X1_9HYPH</name>
<feature type="transmembrane region" description="Helical" evidence="1">
    <location>
        <begin position="12"/>
        <end position="34"/>
    </location>
</feature>
<organism evidence="2 3">
    <name type="scientific">Roseiarcus fermentans</name>
    <dbReference type="NCBI Taxonomy" id="1473586"/>
    <lineage>
        <taxon>Bacteria</taxon>
        <taxon>Pseudomonadati</taxon>
        <taxon>Pseudomonadota</taxon>
        <taxon>Alphaproteobacteria</taxon>
        <taxon>Hyphomicrobiales</taxon>
        <taxon>Roseiarcaceae</taxon>
        <taxon>Roseiarcus</taxon>
    </lineage>
</organism>
<feature type="transmembrane region" description="Helical" evidence="1">
    <location>
        <begin position="911"/>
        <end position="930"/>
    </location>
</feature>
<proteinExistence type="predicted"/>
<dbReference type="Gene3D" id="3.30.2090.10">
    <property type="entry name" value="Multidrug efflux transporter AcrB TolC docking domain, DN and DC subdomains"/>
    <property type="match status" value="2"/>
</dbReference>
<dbReference type="SUPFAM" id="SSF82693">
    <property type="entry name" value="Multidrug efflux transporter AcrB pore domain, PN1, PN2, PC1 and PC2 subdomains"/>
    <property type="match status" value="3"/>
</dbReference>
<reference evidence="2 3" key="1">
    <citation type="submission" date="2018-06" db="EMBL/GenBank/DDBJ databases">
        <title>Genomic Encyclopedia of Type Strains, Phase IV (KMG-IV): sequencing the most valuable type-strain genomes for metagenomic binning, comparative biology and taxonomic classification.</title>
        <authorList>
            <person name="Goeker M."/>
        </authorList>
    </citation>
    <scope>NUCLEOTIDE SEQUENCE [LARGE SCALE GENOMIC DNA]</scope>
    <source>
        <strain evidence="2 3">DSM 24875</strain>
    </source>
</reference>
<feature type="transmembrane region" description="Helical" evidence="1">
    <location>
        <begin position="937"/>
        <end position="957"/>
    </location>
</feature>
<dbReference type="GO" id="GO:0042910">
    <property type="term" value="F:xenobiotic transmembrane transporter activity"/>
    <property type="evidence" value="ECO:0007669"/>
    <property type="project" value="TreeGrafter"/>
</dbReference>
<dbReference type="PANTHER" id="PTHR32063:SF16">
    <property type="entry name" value="CATION EFFLUX SYSTEM (ACRB_ACRD_ACRF FAMILY)"/>
    <property type="match status" value="1"/>
</dbReference>
<feature type="transmembrane region" description="Helical" evidence="1">
    <location>
        <begin position="404"/>
        <end position="425"/>
    </location>
</feature>
<keyword evidence="3" id="KW-1185">Reference proteome</keyword>
<keyword evidence="1" id="KW-1133">Transmembrane helix</keyword>
<dbReference type="Pfam" id="PF00873">
    <property type="entry name" value="ACR_tran"/>
    <property type="match status" value="1"/>
</dbReference>
<feature type="transmembrane region" description="Helical" evidence="1">
    <location>
        <begin position="547"/>
        <end position="565"/>
    </location>
</feature>
<feature type="transmembrane region" description="Helical" evidence="1">
    <location>
        <begin position="1035"/>
        <end position="1062"/>
    </location>
</feature>
<dbReference type="Gene3D" id="3.30.70.1320">
    <property type="entry name" value="Multidrug efflux transporter AcrB pore domain like"/>
    <property type="match status" value="1"/>
</dbReference>
<evidence type="ECO:0000313" key="2">
    <source>
        <dbReference type="EMBL" id="RBP10559.1"/>
    </source>
</evidence>
<dbReference type="PRINTS" id="PR00702">
    <property type="entry name" value="ACRIFLAVINRP"/>
</dbReference>
<dbReference type="Gene3D" id="3.30.70.1430">
    <property type="entry name" value="Multidrug efflux transporter AcrB pore domain"/>
    <property type="match status" value="2"/>
</dbReference>
<dbReference type="InterPro" id="IPR027463">
    <property type="entry name" value="AcrB_DN_DC_subdom"/>
</dbReference>
<dbReference type="SUPFAM" id="SSF82866">
    <property type="entry name" value="Multidrug efflux transporter AcrB transmembrane domain"/>
    <property type="match status" value="2"/>
</dbReference>
<feature type="transmembrane region" description="Helical" evidence="1">
    <location>
        <begin position="446"/>
        <end position="466"/>
    </location>
</feature>
<evidence type="ECO:0000313" key="3">
    <source>
        <dbReference type="Proteomes" id="UP000253529"/>
    </source>
</evidence>
<dbReference type="RefSeq" id="WP_113890389.1">
    <property type="nucleotide sequence ID" value="NZ_QNRK01000018.1"/>
</dbReference>
<sequence>MNLGISGTLTRAFINSPLTPLLLLASLVAGMIALTSLPREEEPQISVPMVDILVQANGYKADQAVELVTRPLEDIVKGIDGVEHVYSQTNDDSVLVTARFFVGADQDVATLRIHEKIRANLGDLPKGIPEPLIVGRGVNDVAIVTLTLSASAREAKRWSDNGLFQIAEELSHELAKVDNVGAATIVGGAPNQIRVEPDPEKLSVFGVTLNQLVDKISNANRSFQVGAFRDGGKALPVLAGQTLQGVPDIGLLLLTTRDGRPVYVKDVANVVAGSAELEHRAWTITRGPNGDLQRRPAVTVAVAKRKGANAVTVADDVLKRLEIVRGRVVPAGLEIAVTRNYGETATEKANELLFHLALATVSIVALITLAIGWREGLVVLIVIPTTILLTLFASWLMGYTINRVSLFALIFSIGILVDDAIVMVENIARHWGMLGKRSPAEAAIQAVAEVGNPTIVATLTIVAALLPMMFVSGMMGPYMSPIPANASIAMLFSFFVAVTVTPWLLLRFAGRKAAALGEHGSHGIGAMGRFYVRIARPLLEGRRRSKVFLVTIGVATIAACTLFITKDVRVKLLPFDNKSEIQVVLDLPHGASLEDTDRVLIAAAERLKDLPELVSIQAYSGAAAPFNFNGLVRHYYMRANPEQGDLAINLLDKGKRDRASHAIALDVRRRLQGLALPPGSALKVVEVPPGPPVLATLLAEVYGPTPEARRDLATSVRKAFDSVDFVVDSDMSFGKPSERLRFAVDQEAAEFHGVEQQAIYDTIGALIGGVKVGYSQRGDGLKPIDISVALPRSERRLGEKLLSTPLPAGGTVRQGANVELGDVVRVVREPASYPIFRHNGRFAEMVSGDVAGRFEAPVYGMLAVEDAIAKQDWGKEGPPTITYHGQPVDDAKPTLLWDGEWEVTYVTFRDMGAAFGVAILGIYLLVVAQFGSFLLPLVILVPVPLTLIGIVIGHWLFNAAFTATSMIGFIALAGIIVRNSILLVDFIRHRRTGADIPLRQALIEAGATRFKPIVLTAAAAMIGAAFILTDPIFQGLAISLVFGLASSTALTVLVIPAIYVWLRDDGRALDGDD</sequence>